<evidence type="ECO:0000313" key="1">
    <source>
        <dbReference type="EMBL" id="CAH1449361.1"/>
    </source>
</evidence>
<accession>A0AAU9PHZ3</accession>
<dbReference type="Proteomes" id="UP001157418">
    <property type="component" value="Unassembled WGS sequence"/>
</dbReference>
<organism evidence="1 2">
    <name type="scientific">Lactuca virosa</name>
    <dbReference type="NCBI Taxonomy" id="75947"/>
    <lineage>
        <taxon>Eukaryota</taxon>
        <taxon>Viridiplantae</taxon>
        <taxon>Streptophyta</taxon>
        <taxon>Embryophyta</taxon>
        <taxon>Tracheophyta</taxon>
        <taxon>Spermatophyta</taxon>
        <taxon>Magnoliopsida</taxon>
        <taxon>eudicotyledons</taxon>
        <taxon>Gunneridae</taxon>
        <taxon>Pentapetalae</taxon>
        <taxon>asterids</taxon>
        <taxon>campanulids</taxon>
        <taxon>Asterales</taxon>
        <taxon>Asteraceae</taxon>
        <taxon>Cichorioideae</taxon>
        <taxon>Cichorieae</taxon>
        <taxon>Lactucinae</taxon>
        <taxon>Lactuca</taxon>
    </lineage>
</organism>
<comment type="caution">
    <text evidence="1">The sequence shown here is derived from an EMBL/GenBank/DDBJ whole genome shotgun (WGS) entry which is preliminary data.</text>
</comment>
<dbReference type="EMBL" id="CAKMRJ010005634">
    <property type="protein sequence ID" value="CAH1449361.1"/>
    <property type="molecule type" value="Genomic_DNA"/>
</dbReference>
<proteinExistence type="predicted"/>
<gene>
    <name evidence="1" type="ORF">LVIROSA_LOCUS34848</name>
</gene>
<name>A0AAU9PHZ3_9ASTR</name>
<reference evidence="1 2" key="1">
    <citation type="submission" date="2022-01" db="EMBL/GenBank/DDBJ databases">
        <authorList>
            <person name="Xiong W."/>
            <person name="Schranz E."/>
        </authorList>
    </citation>
    <scope>NUCLEOTIDE SEQUENCE [LARGE SCALE GENOMIC DNA]</scope>
</reference>
<protein>
    <submittedName>
        <fullName evidence="1">Uncharacterized protein</fullName>
    </submittedName>
</protein>
<sequence length="111" mass="13160">MERFEMEWQTKNNDIDCRLFLMRHMEVYRGGGVEKIDADILHECTSQKMQLVDMRKKYVGKILLSNLNLCKPSFVTTLEDYDKLATYKRKKIYIEAHLHEVEVMVQSTSVL</sequence>
<dbReference type="AlphaFoldDB" id="A0AAU9PHZ3"/>
<evidence type="ECO:0000313" key="2">
    <source>
        <dbReference type="Proteomes" id="UP001157418"/>
    </source>
</evidence>
<keyword evidence="2" id="KW-1185">Reference proteome</keyword>